<organism evidence="1 2">
    <name type="scientific">Olsenella absiana</name>
    <dbReference type="NCBI Taxonomy" id="3115222"/>
    <lineage>
        <taxon>Bacteria</taxon>
        <taxon>Bacillati</taxon>
        <taxon>Actinomycetota</taxon>
        <taxon>Coriobacteriia</taxon>
        <taxon>Coriobacteriales</taxon>
        <taxon>Atopobiaceae</taxon>
        <taxon>Olsenella</taxon>
    </lineage>
</organism>
<gene>
    <name evidence="1" type="ORF">VXJ25_04850</name>
</gene>
<evidence type="ECO:0000313" key="2">
    <source>
        <dbReference type="Proteomes" id="UP001332931"/>
    </source>
</evidence>
<dbReference type="EMBL" id="JAZGJQ010000003">
    <property type="protein sequence ID" value="MEE6147318.1"/>
    <property type="molecule type" value="Genomic_DNA"/>
</dbReference>
<accession>A0ABU7R9P0</accession>
<dbReference type="Proteomes" id="UP001332931">
    <property type="component" value="Unassembled WGS sequence"/>
</dbReference>
<keyword evidence="2" id="KW-1185">Reference proteome</keyword>
<protein>
    <submittedName>
        <fullName evidence="1">Uncharacterized protein</fullName>
    </submittedName>
</protein>
<sequence length="282" mass="32225">MNEPIEDPGISKGYMVRKLIRRREIEGTRWWIREFDLERRLAVTFDNVLYRRKNYQRAFFMNADEDMRALLDDADYEWWTKQKGLSVDRTPADMRELMTPFGPFTFESGGVSLPLRVTDETAEAFTVYRHDDRPCGSPDRVYLVEADISDLSVGDVAAPKCGFLSLEIADCGSDERVDYEVHTSEGFTIGFGYYDDEEYINHTGSHVALLLGWDGNRHIIDELSRVGADVPEENLRGSGYLVVRDPQEQGAKSSIPFRLAWRKGADDLSVDIVAWSACWGAW</sequence>
<name>A0ABU7R9P0_9ACTN</name>
<dbReference type="RefSeq" id="WP_330958080.1">
    <property type="nucleotide sequence ID" value="NZ_JAZGJQ010000003.1"/>
</dbReference>
<evidence type="ECO:0000313" key="1">
    <source>
        <dbReference type="EMBL" id="MEE6147318.1"/>
    </source>
</evidence>
<comment type="caution">
    <text evidence="1">The sequence shown here is derived from an EMBL/GenBank/DDBJ whole genome shotgun (WGS) entry which is preliminary data.</text>
</comment>
<reference evidence="1 2" key="1">
    <citation type="submission" date="2024-01" db="EMBL/GenBank/DDBJ databases">
        <title>Description of Olsenella sp. nov., isolated from pig feces.</title>
        <authorList>
            <person name="Chang Y.-H."/>
        </authorList>
    </citation>
    <scope>NUCLEOTIDE SEQUENCE [LARGE SCALE GENOMIC DNA]</scope>
    <source>
        <strain evidence="1 2">YH-ols2223</strain>
    </source>
</reference>
<proteinExistence type="predicted"/>